<feature type="domain" description="NB-ARC" evidence="7">
    <location>
        <begin position="187"/>
        <end position="357"/>
    </location>
</feature>
<evidence type="ECO:0000259" key="7">
    <source>
        <dbReference type="Pfam" id="PF00931"/>
    </source>
</evidence>
<dbReference type="PRINTS" id="PR00364">
    <property type="entry name" value="DISEASERSIST"/>
</dbReference>
<organism evidence="11 12">
    <name type="scientific">Miscanthus lutarioriparius</name>
    <dbReference type="NCBI Taxonomy" id="422564"/>
    <lineage>
        <taxon>Eukaryota</taxon>
        <taxon>Viridiplantae</taxon>
        <taxon>Streptophyta</taxon>
        <taxon>Embryophyta</taxon>
        <taxon>Tracheophyta</taxon>
        <taxon>Spermatophyta</taxon>
        <taxon>Magnoliopsida</taxon>
        <taxon>Liliopsida</taxon>
        <taxon>Poales</taxon>
        <taxon>Poaceae</taxon>
        <taxon>PACMAD clade</taxon>
        <taxon>Panicoideae</taxon>
        <taxon>Andropogonodae</taxon>
        <taxon>Andropogoneae</taxon>
        <taxon>Saccharinae</taxon>
        <taxon>Miscanthus</taxon>
    </lineage>
</organism>
<keyword evidence="2" id="KW-0433">Leucine-rich repeat</keyword>
<dbReference type="InterPro" id="IPR002182">
    <property type="entry name" value="NB-ARC"/>
</dbReference>
<evidence type="ECO:0000259" key="8">
    <source>
        <dbReference type="Pfam" id="PF18052"/>
    </source>
</evidence>
<dbReference type="InterPro" id="IPR044974">
    <property type="entry name" value="Disease_R_plants"/>
</dbReference>
<dbReference type="InterPro" id="IPR027417">
    <property type="entry name" value="P-loop_NTPase"/>
</dbReference>
<dbReference type="GO" id="GO:0043531">
    <property type="term" value="F:ADP binding"/>
    <property type="evidence" value="ECO:0007669"/>
    <property type="project" value="InterPro"/>
</dbReference>
<dbReference type="FunFam" id="3.40.50.300:FF:001091">
    <property type="entry name" value="Probable disease resistance protein At1g61300"/>
    <property type="match status" value="1"/>
</dbReference>
<feature type="domain" description="Disease resistance R13L4/SHOC-2-like LRR" evidence="10">
    <location>
        <begin position="561"/>
        <end position="891"/>
    </location>
</feature>
<dbReference type="GO" id="GO:0002758">
    <property type="term" value="P:innate immune response-activating signaling pathway"/>
    <property type="evidence" value="ECO:0007669"/>
    <property type="project" value="UniProtKB-ARBA"/>
</dbReference>
<evidence type="ECO:0000256" key="6">
    <source>
        <dbReference type="ARBA" id="ARBA00023054"/>
    </source>
</evidence>
<dbReference type="GO" id="GO:0042742">
    <property type="term" value="P:defense response to bacterium"/>
    <property type="evidence" value="ECO:0007669"/>
    <property type="project" value="UniProtKB-ARBA"/>
</dbReference>
<reference evidence="11" key="1">
    <citation type="submission" date="2020-10" db="EMBL/GenBank/DDBJ databases">
        <authorList>
            <person name="Han B."/>
            <person name="Lu T."/>
            <person name="Zhao Q."/>
            <person name="Huang X."/>
            <person name="Zhao Y."/>
        </authorList>
    </citation>
    <scope>NUCLEOTIDE SEQUENCE</scope>
</reference>
<evidence type="ECO:0000256" key="1">
    <source>
        <dbReference type="ARBA" id="ARBA00008894"/>
    </source>
</evidence>
<dbReference type="SUPFAM" id="SSF52540">
    <property type="entry name" value="P-loop containing nucleoside triphosphate hydrolases"/>
    <property type="match status" value="1"/>
</dbReference>
<keyword evidence="6" id="KW-0175">Coiled coil</keyword>
<evidence type="ECO:0000256" key="2">
    <source>
        <dbReference type="ARBA" id="ARBA00022614"/>
    </source>
</evidence>
<dbReference type="EMBL" id="CAJGYO010000004">
    <property type="protein sequence ID" value="CAD6224494.1"/>
    <property type="molecule type" value="Genomic_DNA"/>
</dbReference>
<dbReference type="AlphaFoldDB" id="A0A811NPN0"/>
<dbReference type="PANTHER" id="PTHR23155">
    <property type="entry name" value="DISEASE RESISTANCE PROTEIN RP"/>
    <property type="match status" value="1"/>
</dbReference>
<dbReference type="Gene3D" id="3.40.50.300">
    <property type="entry name" value="P-loop containing nucleotide triphosphate hydrolases"/>
    <property type="match status" value="1"/>
</dbReference>
<dbReference type="Pfam" id="PF23559">
    <property type="entry name" value="WHD_DRP"/>
    <property type="match status" value="1"/>
</dbReference>
<dbReference type="Pfam" id="PF23598">
    <property type="entry name" value="LRR_14"/>
    <property type="match status" value="1"/>
</dbReference>
<gene>
    <name evidence="11" type="ORF">NCGR_LOCUS16778</name>
</gene>
<evidence type="ECO:0000259" key="9">
    <source>
        <dbReference type="Pfam" id="PF23559"/>
    </source>
</evidence>
<proteinExistence type="inferred from homology"/>
<dbReference type="Proteomes" id="UP000604825">
    <property type="component" value="Unassembled WGS sequence"/>
</dbReference>
<keyword evidence="3" id="KW-0677">Repeat</keyword>
<keyword evidence="5" id="KW-0611">Plant defense</keyword>
<dbReference type="PANTHER" id="PTHR23155:SF1232">
    <property type="entry name" value="OS09G0270700 PROTEIN"/>
    <property type="match status" value="1"/>
</dbReference>
<dbReference type="InterPro" id="IPR038005">
    <property type="entry name" value="RX-like_CC"/>
</dbReference>
<name>A0A811NPN0_9POAL</name>
<keyword evidence="12" id="KW-1185">Reference proteome</keyword>
<evidence type="ECO:0000256" key="5">
    <source>
        <dbReference type="ARBA" id="ARBA00022821"/>
    </source>
</evidence>
<dbReference type="SUPFAM" id="SSF52058">
    <property type="entry name" value="L domain-like"/>
    <property type="match status" value="1"/>
</dbReference>
<dbReference type="OrthoDB" id="646178at2759"/>
<feature type="domain" description="Disease resistance protein winged helix" evidence="9">
    <location>
        <begin position="444"/>
        <end position="515"/>
    </location>
</feature>
<dbReference type="GO" id="GO:0009626">
    <property type="term" value="P:plant-type hypersensitive response"/>
    <property type="evidence" value="ECO:0007669"/>
    <property type="project" value="UniProtKB-ARBA"/>
</dbReference>
<dbReference type="Gene3D" id="1.10.8.430">
    <property type="entry name" value="Helical domain of apoptotic protease-activating factors"/>
    <property type="match status" value="1"/>
</dbReference>
<evidence type="ECO:0000313" key="12">
    <source>
        <dbReference type="Proteomes" id="UP000604825"/>
    </source>
</evidence>
<dbReference type="FunFam" id="1.10.10.10:FF:000322">
    <property type="entry name" value="Probable disease resistance protein At1g63360"/>
    <property type="match status" value="1"/>
</dbReference>
<comment type="similarity">
    <text evidence="1">Belongs to the disease resistance NB-LRR family.</text>
</comment>
<dbReference type="InterPro" id="IPR042197">
    <property type="entry name" value="Apaf_helical"/>
</dbReference>
<evidence type="ECO:0000256" key="3">
    <source>
        <dbReference type="ARBA" id="ARBA00022737"/>
    </source>
</evidence>
<evidence type="ECO:0000256" key="4">
    <source>
        <dbReference type="ARBA" id="ARBA00022741"/>
    </source>
</evidence>
<dbReference type="InterPro" id="IPR055414">
    <property type="entry name" value="LRR_R13L4/SHOC2-like"/>
</dbReference>
<evidence type="ECO:0000313" key="11">
    <source>
        <dbReference type="EMBL" id="CAD6224494.1"/>
    </source>
</evidence>
<accession>A0A811NPN0</accession>
<sequence length="941" mass="108884">MVDVVVLLVIKKIGIAVACETLKLAKPLLGKNSELQMALPDNMKLIKDELEIINAFLKEIGMKDCNSEVIQTWIRQVRRLAHDMEDIVDQFMYRISEYQQRDTWNCVKKLFKRHPSLFSLDEIAIRADIINKEVVELSKRISRWAQPITGMNFIPAVNCDSEQQLYHPGHDHSINDNELVGIDKNREILINSLHLEDPPLRIIAVWGMGGLGKSTLVNNVYKNEEVISKFNCHAWVSISQSYKINDIWRNMLKEIHGNDNRAFDAGSIDSAELRVRLTKILEKKRYLIILDDVWTAEVLFKIREILVDNGLGSRVIITTRIEEVASIAEAGCKIKVEPLNDHDSWLLFCKKAFPKTKNYICPPELHQCGKDIVEKCDGLPLALVAIGSLLSLKIRNNKVWRFFYYQLISELHNNENLNHVEKILNLSYKYLPDNLKNCFLYCAMFPEDYLIHRKILIRLWISEGFIEHKEGCSLEDVGEVYLTELIQRSMFQVVARNSFDRIQCLCMHDLVRELAIYQSKKENFCAIYDDTGVVQVGLHPRRVSVLQCNNGIQSSMDPSRLRTFIAFDTRMSSCSWYSFIPSESKYLTVLDLSGLPIEDIPSSIGELFNLRYLCLNDTNVKELPKSITKLHNLQTLSLERTRALNFPHGFSKLKKLRHLLIWKLLDATYRSFHNWESMEPFDGFWYLKELQSLNEVRATKMFVAKLVDLSQLRSLTITYLRSSHCAQLCNSLSKLHHLTKLHIRAINEAELLLLEDLTLQNPLEKLELVGRLSEGTLESPFFSTHGSQLLLMELAWCQFIDSPVPQLSELSNLTELRLTRAYTGQQLNFHGKMFQKLKKVVLWDLPQVNQICIHEGSLVSLEYLHIDSLKKLWDVPLGIQFLNSIKEAYFTRMHSEFARNLQMGKLDQIPKVYWSTEGKWNQLPNQYSFMLAPLICMMFIG</sequence>
<dbReference type="InterPro" id="IPR036388">
    <property type="entry name" value="WH-like_DNA-bd_sf"/>
</dbReference>
<dbReference type="Pfam" id="PF00931">
    <property type="entry name" value="NB-ARC"/>
    <property type="match status" value="1"/>
</dbReference>
<keyword evidence="4" id="KW-0547">Nucleotide-binding</keyword>
<comment type="caution">
    <text evidence="11">The sequence shown here is derived from an EMBL/GenBank/DDBJ whole genome shotgun (WGS) entry which is preliminary data.</text>
</comment>
<protein>
    <submittedName>
        <fullName evidence="11">Uncharacterized protein</fullName>
    </submittedName>
</protein>
<dbReference type="CDD" id="cd14798">
    <property type="entry name" value="RX-CC_like"/>
    <property type="match status" value="1"/>
</dbReference>
<dbReference type="InterPro" id="IPR032675">
    <property type="entry name" value="LRR_dom_sf"/>
</dbReference>
<feature type="domain" description="Disease resistance N-terminal" evidence="8">
    <location>
        <begin position="26"/>
        <end position="100"/>
    </location>
</feature>
<dbReference type="Gene3D" id="1.20.5.4130">
    <property type="match status" value="1"/>
</dbReference>
<evidence type="ECO:0000259" key="10">
    <source>
        <dbReference type="Pfam" id="PF23598"/>
    </source>
</evidence>
<dbReference type="Gene3D" id="3.80.10.10">
    <property type="entry name" value="Ribonuclease Inhibitor"/>
    <property type="match status" value="1"/>
</dbReference>
<dbReference type="InterPro" id="IPR058922">
    <property type="entry name" value="WHD_DRP"/>
</dbReference>
<dbReference type="Gene3D" id="1.10.10.10">
    <property type="entry name" value="Winged helix-like DNA-binding domain superfamily/Winged helix DNA-binding domain"/>
    <property type="match status" value="1"/>
</dbReference>
<dbReference type="InterPro" id="IPR041118">
    <property type="entry name" value="Rx_N"/>
</dbReference>
<dbReference type="Pfam" id="PF18052">
    <property type="entry name" value="Rx_N"/>
    <property type="match status" value="1"/>
</dbReference>